<dbReference type="SMART" id="SM00320">
    <property type="entry name" value="WD40"/>
    <property type="match status" value="3"/>
</dbReference>
<dbReference type="InterPro" id="IPR001680">
    <property type="entry name" value="WD40_rpt"/>
</dbReference>
<dbReference type="InterPro" id="IPR052301">
    <property type="entry name" value="SCF_F-box/WD-repeat"/>
</dbReference>
<dbReference type="AlphaFoldDB" id="A0ABD0MAC0"/>
<dbReference type="Pfam" id="PF12937">
    <property type="entry name" value="F-box-like"/>
    <property type="match status" value="1"/>
</dbReference>
<dbReference type="Gene3D" id="2.130.10.10">
    <property type="entry name" value="YVTN repeat-like/Quinoprotein amine dehydrogenase"/>
    <property type="match status" value="1"/>
</dbReference>
<organism evidence="3 4">
    <name type="scientific">Batillaria attramentaria</name>
    <dbReference type="NCBI Taxonomy" id="370345"/>
    <lineage>
        <taxon>Eukaryota</taxon>
        <taxon>Metazoa</taxon>
        <taxon>Spiralia</taxon>
        <taxon>Lophotrochozoa</taxon>
        <taxon>Mollusca</taxon>
        <taxon>Gastropoda</taxon>
        <taxon>Caenogastropoda</taxon>
        <taxon>Sorbeoconcha</taxon>
        <taxon>Cerithioidea</taxon>
        <taxon>Batillariidae</taxon>
        <taxon>Batillaria</taxon>
    </lineage>
</organism>
<accession>A0ABD0MAC0</accession>
<dbReference type="EMBL" id="JACVVK020000001">
    <property type="protein sequence ID" value="KAK7508522.1"/>
    <property type="molecule type" value="Genomic_DNA"/>
</dbReference>
<dbReference type="SUPFAM" id="SSF81383">
    <property type="entry name" value="F-box domain"/>
    <property type="match status" value="1"/>
</dbReference>
<comment type="caution">
    <text evidence="3">The sequence shown here is derived from an EMBL/GenBank/DDBJ whole genome shotgun (WGS) entry which is preliminary data.</text>
</comment>
<dbReference type="SMART" id="SM00256">
    <property type="entry name" value="FBOX"/>
    <property type="match status" value="1"/>
</dbReference>
<dbReference type="PROSITE" id="PS50181">
    <property type="entry name" value="FBOX"/>
    <property type="match status" value="1"/>
</dbReference>
<feature type="domain" description="F-box" evidence="2">
    <location>
        <begin position="40"/>
        <end position="86"/>
    </location>
</feature>
<dbReference type="SUPFAM" id="SSF50978">
    <property type="entry name" value="WD40 repeat-like"/>
    <property type="match status" value="1"/>
</dbReference>
<sequence>MEKKTQTVRTSWSGRRRHTDRAGRNDGAFSRRTSGSGQRRCNIMDLPDDVLYDIFRFLSPESLCRVSQVCRRFLMLASEDTVWLQYERERTVLRLQNSRSLYGLKERYRVALNWESGHRWETWLLRYGSRMLPWLQREDNTLWMSVGNVIRKFSLQDNGIRLREHTEGRLQGLHSDATRFVIKNGLCVSGCRKGNLSAWETSSGMQLLHYSKIHNSDTQCVDVVDDMIVSGSKDKTAKVVSMLHDDEERIRKCFNIGDRVWSLSVSPNKSTLAVGTACYNYPPIFLWDLNSGQLLNHLGADFKRGSGVLDMAFESPNTLLTCGHDTYLRMWDLRTQTCVNMWEDQFDSAVYCLKTDGLYTMLTGTARHGLAYYSRHQTSPVYSMASDVHRLFLALDVGLNMMDFSIR</sequence>
<dbReference type="Pfam" id="PF00400">
    <property type="entry name" value="WD40"/>
    <property type="match status" value="1"/>
</dbReference>
<dbReference type="InterPro" id="IPR001810">
    <property type="entry name" value="F-box_dom"/>
</dbReference>
<dbReference type="FunFam" id="2.130.10.10:FF:002194">
    <property type="entry name" value="Uncharacterized protein"/>
    <property type="match status" value="1"/>
</dbReference>
<dbReference type="InterPro" id="IPR036322">
    <property type="entry name" value="WD40_repeat_dom_sf"/>
</dbReference>
<dbReference type="InterPro" id="IPR036047">
    <property type="entry name" value="F-box-like_dom_sf"/>
</dbReference>
<protein>
    <recommendedName>
        <fullName evidence="2">F-box domain-containing protein</fullName>
    </recommendedName>
</protein>
<reference evidence="3 4" key="1">
    <citation type="journal article" date="2023" name="Sci. Data">
        <title>Genome assembly of the Korean intertidal mud-creeper Batillaria attramentaria.</title>
        <authorList>
            <person name="Patra A.K."/>
            <person name="Ho P.T."/>
            <person name="Jun S."/>
            <person name="Lee S.J."/>
            <person name="Kim Y."/>
            <person name="Won Y.J."/>
        </authorList>
    </citation>
    <scope>NUCLEOTIDE SEQUENCE [LARGE SCALE GENOMIC DNA]</scope>
    <source>
        <strain evidence="3">Wonlab-2016</strain>
    </source>
</reference>
<dbReference type="Proteomes" id="UP001519460">
    <property type="component" value="Unassembled WGS sequence"/>
</dbReference>
<evidence type="ECO:0000313" key="4">
    <source>
        <dbReference type="Proteomes" id="UP001519460"/>
    </source>
</evidence>
<dbReference type="PANTHER" id="PTHR14381:SF1">
    <property type="entry name" value="F-BOX_WD REPEAT-CONTAINING PROTEIN 4"/>
    <property type="match status" value="1"/>
</dbReference>
<name>A0ABD0MAC0_9CAEN</name>
<feature type="region of interest" description="Disordered" evidence="1">
    <location>
        <begin position="1"/>
        <end position="38"/>
    </location>
</feature>
<dbReference type="Gene3D" id="1.20.1280.50">
    <property type="match status" value="1"/>
</dbReference>
<dbReference type="PANTHER" id="PTHR14381">
    <property type="entry name" value="DACTYLIN"/>
    <property type="match status" value="1"/>
</dbReference>
<gene>
    <name evidence="3" type="ORF">BaRGS_00000088</name>
</gene>
<dbReference type="InterPro" id="IPR015943">
    <property type="entry name" value="WD40/YVTN_repeat-like_dom_sf"/>
</dbReference>
<proteinExistence type="predicted"/>
<evidence type="ECO:0000256" key="1">
    <source>
        <dbReference type="SAM" id="MobiDB-lite"/>
    </source>
</evidence>
<evidence type="ECO:0000313" key="3">
    <source>
        <dbReference type="EMBL" id="KAK7508522.1"/>
    </source>
</evidence>
<evidence type="ECO:0000259" key="2">
    <source>
        <dbReference type="PROSITE" id="PS50181"/>
    </source>
</evidence>
<keyword evidence="4" id="KW-1185">Reference proteome</keyword>